<accession>A0ABT8LB53</accession>
<dbReference type="PRINTS" id="PR00154">
    <property type="entry name" value="AMPBINDING"/>
</dbReference>
<dbReference type="InterPro" id="IPR000873">
    <property type="entry name" value="AMP-dep_synth/lig_dom"/>
</dbReference>
<feature type="domain" description="AMP-binding enzyme C-terminal" evidence="4">
    <location>
        <begin position="441"/>
        <end position="516"/>
    </location>
</feature>
<dbReference type="InterPro" id="IPR025110">
    <property type="entry name" value="AMP-bd_C"/>
</dbReference>
<dbReference type="Proteomes" id="UP001172083">
    <property type="component" value="Unassembled WGS sequence"/>
</dbReference>
<dbReference type="InterPro" id="IPR020459">
    <property type="entry name" value="AMP-binding"/>
</dbReference>
<sequence length="528" mass="58730">MSYVLQQLLIDSAKSHPAKDAVVFGNDKVTYGELEDKTNRLANFLVDNGVEPGDRVGIYLNKSAESIISIFSILKANAVYVPLDPQAPSARISYIIENCQIKCLLTSSEKANKLPEVLAVAPVVEMVVVTDSRNEISPDIDRKLVLWEQVLADGNAGSPTIKSISTDLAYILYTSGSTGNPKGVMISHLNALTFINWVVAYLKVNGEDIFSNHAPLHFDLSILDIFCCIKVGGTLCPVPETLSIFPSRLSKWIQDHRISVWYSVPSILSMMVMHGQLDQRDFSNMRMIIFAGEVFPVKYLRELMNLVPGKEYINLYGPTETNVITYYRTRAIPEGQSQPIPIGKCCENSDVFAVTKEGKIVTRPGEEGELMGRGTCVAQGYWGDPDRTSKVFVPNTFQPNFQEKIYKTGDLVTLNEDDDYIYVGRVDHMIKSRGYRIEIGEIEAALYTHPMISEAAVIAIPDDLISNRIKAVITLKEGQSLEAGDVRVFCAEKIPKYMVPEIIEFRQSLPKTSTGKIDKPTLVKESVQ</sequence>
<dbReference type="CDD" id="cd05930">
    <property type="entry name" value="A_NRPS"/>
    <property type="match status" value="1"/>
</dbReference>
<reference evidence="5" key="1">
    <citation type="submission" date="2023-06" db="EMBL/GenBank/DDBJ databases">
        <title>Genomic of Agaribacillus aureum.</title>
        <authorList>
            <person name="Wang G."/>
        </authorList>
    </citation>
    <scope>NUCLEOTIDE SEQUENCE</scope>
    <source>
        <strain evidence="5">BMA12</strain>
    </source>
</reference>
<evidence type="ECO:0000256" key="1">
    <source>
        <dbReference type="ARBA" id="ARBA00022450"/>
    </source>
</evidence>
<dbReference type="EMBL" id="JAUJEB010000004">
    <property type="protein sequence ID" value="MDN5214202.1"/>
    <property type="molecule type" value="Genomic_DNA"/>
</dbReference>
<dbReference type="Gene3D" id="3.30.300.30">
    <property type="match status" value="1"/>
</dbReference>
<dbReference type="InterPro" id="IPR010071">
    <property type="entry name" value="AA_adenyl_dom"/>
</dbReference>
<dbReference type="InterPro" id="IPR020845">
    <property type="entry name" value="AMP-binding_CS"/>
</dbReference>
<comment type="caution">
    <text evidence="5">The sequence shown here is derived from an EMBL/GenBank/DDBJ whole genome shotgun (WGS) entry which is preliminary data.</text>
</comment>
<evidence type="ECO:0000256" key="2">
    <source>
        <dbReference type="ARBA" id="ARBA00022553"/>
    </source>
</evidence>
<dbReference type="Pfam" id="PF13193">
    <property type="entry name" value="AMP-binding_C"/>
    <property type="match status" value="1"/>
</dbReference>
<organism evidence="5 6">
    <name type="scientific">Agaribacillus aureus</name>
    <dbReference type="NCBI Taxonomy" id="3051825"/>
    <lineage>
        <taxon>Bacteria</taxon>
        <taxon>Pseudomonadati</taxon>
        <taxon>Bacteroidota</taxon>
        <taxon>Cytophagia</taxon>
        <taxon>Cytophagales</taxon>
        <taxon>Splendidivirgaceae</taxon>
        <taxon>Agaribacillus</taxon>
    </lineage>
</organism>
<dbReference type="Pfam" id="PF00501">
    <property type="entry name" value="AMP-binding"/>
    <property type="match status" value="1"/>
</dbReference>
<gene>
    <name evidence="5" type="ORF">QQ020_19145</name>
</gene>
<dbReference type="RefSeq" id="WP_346759537.1">
    <property type="nucleotide sequence ID" value="NZ_JAUJEB010000004.1"/>
</dbReference>
<keyword evidence="1" id="KW-0596">Phosphopantetheine</keyword>
<evidence type="ECO:0000259" key="4">
    <source>
        <dbReference type="Pfam" id="PF13193"/>
    </source>
</evidence>
<feature type="domain" description="AMP-dependent synthetase/ligase" evidence="3">
    <location>
        <begin position="12"/>
        <end position="382"/>
    </location>
</feature>
<dbReference type="PANTHER" id="PTHR44845">
    <property type="entry name" value="CARRIER DOMAIN-CONTAINING PROTEIN"/>
    <property type="match status" value="1"/>
</dbReference>
<protein>
    <submittedName>
        <fullName evidence="5">Amino acid adenylation domain-containing protein</fullName>
    </submittedName>
</protein>
<dbReference type="SUPFAM" id="SSF56801">
    <property type="entry name" value="Acetyl-CoA synthetase-like"/>
    <property type="match status" value="1"/>
</dbReference>
<dbReference type="InterPro" id="IPR042099">
    <property type="entry name" value="ANL_N_sf"/>
</dbReference>
<keyword evidence="6" id="KW-1185">Reference proteome</keyword>
<dbReference type="PROSITE" id="PS00455">
    <property type="entry name" value="AMP_BINDING"/>
    <property type="match status" value="1"/>
</dbReference>
<dbReference type="NCBIfam" id="TIGR01733">
    <property type="entry name" value="AA-adenyl-dom"/>
    <property type="match status" value="1"/>
</dbReference>
<evidence type="ECO:0000313" key="5">
    <source>
        <dbReference type="EMBL" id="MDN5214202.1"/>
    </source>
</evidence>
<name>A0ABT8LB53_9BACT</name>
<evidence type="ECO:0000313" key="6">
    <source>
        <dbReference type="Proteomes" id="UP001172083"/>
    </source>
</evidence>
<evidence type="ECO:0000259" key="3">
    <source>
        <dbReference type="Pfam" id="PF00501"/>
    </source>
</evidence>
<keyword evidence="2" id="KW-0597">Phosphoprotein</keyword>
<dbReference type="PANTHER" id="PTHR44845:SF6">
    <property type="entry name" value="BETA-ALANINE-ACTIVATING ENZYME"/>
    <property type="match status" value="1"/>
</dbReference>
<proteinExistence type="predicted"/>
<dbReference type="InterPro" id="IPR045851">
    <property type="entry name" value="AMP-bd_C_sf"/>
</dbReference>
<dbReference type="Gene3D" id="3.40.50.12780">
    <property type="entry name" value="N-terminal domain of ligase-like"/>
    <property type="match status" value="1"/>
</dbReference>